<proteinExistence type="predicted"/>
<dbReference type="NCBIfam" id="TIGR03621">
    <property type="entry name" value="F420_MSMEG_2516"/>
    <property type="match status" value="1"/>
</dbReference>
<evidence type="ECO:0000256" key="3">
    <source>
        <dbReference type="ARBA" id="ARBA00023002"/>
    </source>
</evidence>
<dbReference type="Proteomes" id="UP000567795">
    <property type="component" value="Unassembled WGS sequence"/>
</dbReference>
<evidence type="ECO:0000313" key="8">
    <source>
        <dbReference type="Proteomes" id="UP000567795"/>
    </source>
</evidence>
<dbReference type="InterPro" id="IPR050172">
    <property type="entry name" value="SsuD_RutA_monooxygenase"/>
</dbReference>
<keyword evidence="4" id="KW-0503">Monooxygenase</keyword>
<keyword evidence="3" id="KW-0560">Oxidoreductase</keyword>
<comment type="caution">
    <text evidence="7">The sequence shown here is derived from an EMBL/GenBank/DDBJ whole genome shotgun (WGS) entry which is preliminary data.</text>
</comment>
<dbReference type="PANTHER" id="PTHR42847:SF4">
    <property type="entry name" value="ALKANESULFONATE MONOOXYGENASE-RELATED"/>
    <property type="match status" value="1"/>
</dbReference>
<dbReference type="RefSeq" id="WP_179813024.1">
    <property type="nucleotide sequence ID" value="NZ_JACBZD010000001.1"/>
</dbReference>
<dbReference type="Pfam" id="PF00296">
    <property type="entry name" value="Bac_luciferase"/>
    <property type="match status" value="1"/>
</dbReference>
<keyword evidence="8" id="KW-1185">Reference proteome</keyword>
<evidence type="ECO:0000256" key="4">
    <source>
        <dbReference type="ARBA" id="ARBA00023033"/>
    </source>
</evidence>
<name>A0A853A0X6_9ACTN</name>
<dbReference type="InterPro" id="IPR036661">
    <property type="entry name" value="Luciferase-like_sf"/>
</dbReference>
<evidence type="ECO:0000313" key="7">
    <source>
        <dbReference type="EMBL" id="NYI04058.1"/>
    </source>
</evidence>
<organism evidence="7 8">
    <name type="scientific">Allostreptomyces psammosilenae</name>
    <dbReference type="NCBI Taxonomy" id="1892865"/>
    <lineage>
        <taxon>Bacteria</taxon>
        <taxon>Bacillati</taxon>
        <taxon>Actinomycetota</taxon>
        <taxon>Actinomycetes</taxon>
        <taxon>Kitasatosporales</taxon>
        <taxon>Streptomycetaceae</taxon>
        <taxon>Allostreptomyces</taxon>
    </lineage>
</organism>
<dbReference type="GO" id="GO:0046306">
    <property type="term" value="P:alkanesulfonate catabolic process"/>
    <property type="evidence" value="ECO:0007669"/>
    <property type="project" value="TreeGrafter"/>
</dbReference>
<evidence type="ECO:0000256" key="1">
    <source>
        <dbReference type="ARBA" id="ARBA00022630"/>
    </source>
</evidence>
<accession>A0A853A0X6</accession>
<keyword evidence="2" id="KW-0288">FMN</keyword>
<dbReference type="AlphaFoldDB" id="A0A853A0X6"/>
<protein>
    <submittedName>
        <fullName evidence="7">Putative F420-dependent oxidoreductase</fullName>
    </submittedName>
</protein>
<feature type="region of interest" description="Disordered" evidence="5">
    <location>
        <begin position="1"/>
        <end position="22"/>
    </location>
</feature>
<gene>
    <name evidence="7" type="ORF">FHU37_001001</name>
</gene>
<feature type="domain" description="Luciferase-like" evidence="6">
    <location>
        <begin position="21"/>
        <end position="245"/>
    </location>
</feature>
<evidence type="ECO:0000256" key="2">
    <source>
        <dbReference type="ARBA" id="ARBA00022643"/>
    </source>
</evidence>
<feature type="compositionally biased region" description="Pro residues" evidence="5">
    <location>
        <begin position="8"/>
        <end position="18"/>
    </location>
</feature>
<dbReference type="SUPFAM" id="SSF51679">
    <property type="entry name" value="Bacterial luciferase-like"/>
    <property type="match status" value="1"/>
</dbReference>
<dbReference type="GO" id="GO:0008726">
    <property type="term" value="F:alkanesulfonate monooxygenase activity"/>
    <property type="evidence" value="ECO:0007669"/>
    <property type="project" value="TreeGrafter"/>
</dbReference>
<dbReference type="PANTHER" id="PTHR42847">
    <property type="entry name" value="ALKANESULFONATE MONOOXYGENASE"/>
    <property type="match status" value="1"/>
</dbReference>
<dbReference type="EMBL" id="JACBZD010000001">
    <property type="protein sequence ID" value="NYI04058.1"/>
    <property type="molecule type" value="Genomic_DNA"/>
</dbReference>
<sequence length="307" mass="33648">MSQSSAQPSPPTPPPPESRPFRFGVNLVTTASRDQWAATCRTVESLGFDVLLVPDHIGAPAPFPSLVAAAEVTERPRLGTFVLNAGFWNPTLLAREAAGTDALTGGRLELGLGAGYVRAEFEDAGIEFHPAGERVNHLERTVREVRRRFADKEFLPRPTQPDGPPLLVGGHGRRTLRLAAEHADVVGFTAGRVSRDGKLTLAPREEFAERVRLVREAAAGRAVQPELNLLIQRVLLTEDRRAAVRPFLPYANGMDEEELLRCPVLLVGTAEQIAEQLRRQREEFGISYVTVLEPSMEAFGPVIELLS</sequence>
<dbReference type="InterPro" id="IPR011251">
    <property type="entry name" value="Luciferase-like_dom"/>
</dbReference>
<dbReference type="Gene3D" id="3.20.20.30">
    <property type="entry name" value="Luciferase-like domain"/>
    <property type="match status" value="1"/>
</dbReference>
<evidence type="ECO:0000259" key="6">
    <source>
        <dbReference type="Pfam" id="PF00296"/>
    </source>
</evidence>
<evidence type="ECO:0000256" key="5">
    <source>
        <dbReference type="SAM" id="MobiDB-lite"/>
    </source>
</evidence>
<dbReference type="InterPro" id="IPR019923">
    <property type="entry name" value="Lucif-like_OxRdtase_MSMEG_2516"/>
</dbReference>
<reference evidence="7 8" key="1">
    <citation type="submission" date="2020-07" db="EMBL/GenBank/DDBJ databases">
        <title>Sequencing the genomes of 1000 actinobacteria strains.</title>
        <authorList>
            <person name="Klenk H.-P."/>
        </authorList>
    </citation>
    <scope>NUCLEOTIDE SEQUENCE [LARGE SCALE GENOMIC DNA]</scope>
    <source>
        <strain evidence="7 8">DSM 42178</strain>
    </source>
</reference>
<keyword evidence="1" id="KW-0285">Flavoprotein</keyword>